<evidence type="ECO:0000313" key="1">
    <source>
        <dbReference type="EMBL" id="AGB15096.1"/>
    </source>
</evidence>
<protein>
    <submittedName>
        <fullName evidence="1">Uncharacterized protein</fullName>
    </submittedName>
</protein>
<sequence length="46" mass="4396">MRFGAEIGLGALAAVTVVSTAGTLVGGLGLVTGSHVAQATGAREVE</sequence>
<dbReference type="AlphaFoldDB" id="L0IA22"/>
<accession>L0IA22</accession>
<proteinExistence type="predicted"/>
<dbReference type="Proteomes" id="UP000010846">
    <property type="component" value="Chromosome"/>
</dbReference>
<reference evidence="1" key="1">
    <citation type="submission" date="2011-09" db="EMBL/GenBank/DDBJ databases">
        <title>Complete sequence of Halovivax ruber XH-70.</title>
        <authorList>
            <consortium name="US DOE Joint Genome Institute"/>
            <person name="Lucas S."/>
            <person name="Han J."/>
            <person name="Lapidus A."/>
            <person name="Cheng J.-F."/>
            <person name="Goodwin L."/>
            <person name="Pitluck S."/>
            <person name="Peters L."/>
            <person name="Mikhailova N."/>
            <person name="Davenport K."/>
            <person name="Detter J.C."/>
            <person name="Han C."/>
            <person name="Tapia R."/>
            <person name="Land M."/>
            <person name="Hauser L."/>
            <person name="Kyrpides N."/>
            <person name="Ivanova N."/>
            <person name="Pagani I."/>
            <person name="Sproer C."/>
            <person name="Anderson I."/>
            <person name="Woyke T."/>
        </authorList>
    </citation>
    <scope>NUCLEOTIDE SEQUENCE</scope>
    <source>
        <strain evidence="1">XH-70</strain>
    </source>
</reference>
<dbReference type="KEGG" id="hru:Halru_0458"/>
<dbReference type="EMBL" id="CP003050">
    <property type="protein sequence ID" value="AGB15096.1"/>
    <property type="molecule type" value="Genomic_DNA"/>
</dbReference>
<keyword evidence="2" id="KW-1185">Reference proteome</keyword>
<organism evidence="1 2">
    <name type="scientific">Halovivax ruber (strain DSM 18193 / JCM 13892 / XH-70)</name>
    <dbReference type="NCBI Taxonomy" id="797302"/>
    <lineage>
        <taxon>Archaea</taxon>
        <taxon>Methanobacteriati</taxon>
        <taxon>Methanobacteriota</taxon>
        <taxon>Stenosarchaea group</taxon>
        <taxon>Halobacteria</taxon>
        <taxon>Halobacteriales</taxon>
        <taxon>Natrialbaceae</taxon>
        <taxon>Halovivax</taxon>
    </lineage>
</organism>
<gene>
    <name evidence="1" type="ordered locus">Halru_0458</name>
</gene>
<name>L0IA22_HALRX</name>
<evidence type="ECO:0000313" key="2">
    <source>
        <dbReference type="Proteomes" id="UP000010846"/>
    </source>
</evidence>
<dbReference type="HOGENOM" id="CLU_3178501_0_0_2"/>